<reference evidence="4 5" key="1">
    <citation type="submission" date="2018-06" db="EMBL/GenBank/DDBJ databases">
        <title>Genome Sequence of the Brown Rot Fungal Pathogen Monilinia fructigena.</title>
        <authorList>
            <person name="Landi L."/>
            <person name="De Miccolis Angelini R.M."/>
            <person name="Pollastro S."/>
            <person name="Abate D."/>
            <person name="Faretra F."/>
            <person name="Romanazzi G."/>
        </authorList>
    </citation>
    <scope>NUCLEOTIDE SEQUENCE [LARGE SCALE GENOMIC DNA]</scope>
    <source>
        <strain evidence="4 5">Mfrg269</strain>
    </source>
</reference>
<keyword evidence="2" id="KW-0472">Membrane</keyword>
<evidence type="ECO:0000259" key="3">
    <source>
        <dbReference type="Pfam" id="PF20684"/>
    </source>
</evidence>
<comment type="caution">
    <text evidence="4">The sequence shown here is derived from an EMBL/GenBank/DDBJ whole genome shotgun (WGS) entry which is preliminary data.</text>
</comment>
<dbReference type="EMBL" id="QKRW01000034">
    <property type="protein sequence ID" value="RAL61128.1"/>
    <property type="molecule type" value="Genomic_DNA"/>
</dbReference>
<feature type="transmembrane region" description="Helical" evidence="2">
    <location>
        <begin position="7"/>
        <end position="28"/>
    </location>
</feature>
<dbReference type="Pfam" id="PF20684">
    <property type="entry name" value="Fung_rhodopsin"/>
    <property type="match status" value="1"/>
</dbReference>
<dbReference type="Proteomes" id="UP000249056">
    <property type="component" value="Unassembled WGS sequence"/>
</dbReference>
<organism evidence="4 5">
    <name type="scientific">Monilinia fructigena</name>
    <dbReference type="NCBI Taxonomy" id="38457"/>
    <lineage>
        <taxon>Eukaryota</taxon>
        <taxon>Fungi</taxon>
        <taxon>Dikarya</taxon>
        <taxon>Ascomycota</taxon>
        <taxon>Pezizomycotina</taxon>
        <taxon>Leotiomycetes</taxon>
        <taxon>Helotiales</taxon>
        <taxon>Sclerotiniaceae</taxon>
        <taxon>Monilinia</taxon>
    </lineage>
</organism>
<feature type="compositionally biased region" description="Polar residues" evidence="1">
    <location>
        <begin position="184"/>
        <end position="193"/>
    </location>
</feature>
<dbReference type="OrthoDB" id="3648173at2759"/>
<sequence length="193" mass="20852">MRVTTDDWWILIGLLLLIITGAVLLYGVKSDPNGGETINRDSPTFDYTPHVVLSLDYRCPIARKILVGGIFLLGSFVVITGVVRVVLGYAPGSQNVDFPRAELWSTVHVGMAILVDCMDPPITSDRDPNASGSSGSRSGVSKHKNAAELMALGNIRRPKPDELEDTNADTRRLTRNGSEDLESYNHTESGAGG</sequence>
<feature type="region of interest" description="Disordered" evidence="1">
    <location>
        <begin position="123"/>
        <end position="193"/>
    </location>
</feature>
<proteinExistence type="predicted"/>
<keyword evidence="5" id="KW-1185">Reference proteome</keyword>
<gene>
    <name evidence="4" type="ORF">DID88_010467</name>
</gene>
<feature type="transmembrane region" description="Helical" evidence="2">
    <location>
        <begin position="65"/>
        <end position="87"/>
    </location>
</feature>
<accession>A0A395INI0</accession>
<dbReference type="InterPro" id="IPR049326">
    <property type="entry name" value="Rhodopsin_dom_fungi"/>
</dbReference>
<name>A0A395INI0_9HELO</name>
<evidence type="ECO:0000256" key="1">
    <source>
        <dbReference type="SAM" id="MobiDB-lite"/>
    </source>
</evidence>
<protein>
    <recommendedName>
        <fullName evidence="3">Rhodopsin domain-containing protein</fullName>
    </recommendedName>
</protein>
<keyword evidence="2" id="KW-0812">Transmembrane</keyword>
<feature type="domain" description="Rhodopsin" evidence="3">
    <location>
        <begin position="58"/>
        <end position="118"/>
    </location>
</feature>
<dbReference type="AlphaFoldDB" id="A0A395INI0"/>
<evidence type="ECO:0000313" key="5">
    <source>
        <dbReference type="Proteomes" id="UP000249056"/>
    </source>
</evidence>
<evidence type="ECO:0000313" key="4">
    <source>
        <dbReference type="EMBL" id="RAL61128.1"/>
    </source>
</evidence>
<evidence type="ECO:0000256" key="2">
    <source>
        <dbReference type="SAM" id="Phobius"/>
    </source>
</evidence>
<keyword evidence="2" id="KW-1133">Transmembrane helix</keyword>